<dbReference type="Pfam" id="PF07635">
    <property type="entry name" value="PSCyt1"/>
    <property type="match status" value="1"/>
</dbReference>
<sequence length="117" mass="12673">MPLSVTFSGLLLGSLAGAADVPAPDFKKDILPVFEEKCIRCHGAKRRGGRLDMRTLSALLEGGDTGPALKPGNAKKSLLIELIHYKEMPPKKEGPFITPAELEMLRRWIDTMSGGSI</sequence>
<dbReference type="PANTHER" id="PTHR35889:SF3">
    <property type="entry name" value="F-BOX DOMAIN-CONTAINING PROTEIN"/>
    <property type="match status" value="1"/>
</dbReference>
<evidence type="ECO:0000259" key="2">
    <source>
        <dbReference type="Pfam" id="PF07635"/>
    </source>
</evidence>
<feature type="chain" id="PRO_5045731758" evidence="1">
    <location>
        <begin position="19"/>
        <end position="117"/>
    </location>
</feature>
<dbReference type="Proteomes" id="UP001596052">
    <property type="component" value="Unassembled WGS sequence"/>
</dbReference>
<organism evidence="3 4">
    <name type="scientific">Prosthecobacter fluviatilis</name>
    <dbReference type="NCBI Taxonomy" id="445931"/>
    <lineage>
        <taxon>Bacteria</taxon>
        <taxon>Pseudomonadati</taxon>
        <taxon>Verrucomicrobiota</taxon>
        <taxon>Verrucomicrobiia</taxon>
        <taxon>Verrucomicrobiales</taxon>
        <taxon>Verrucomicrobiaceae</taxon>
        <taxon>Prosthecobacter</taxon>
    </lineage>
</organism>
<name>A0ABW0KS02_9BACT</name>
<dbReference type="RefSeq" id="WP_377166661.1">
    <property type="nucleotide sequence ID" value="NZ_JBHSMQ010000004.1"/>
</dbReference>
<reference evidence="4" key="1">
    <citation type="journal article" date="2019" name="Int. J. Syst. Evol. Microbiol.">
        <title>The Global Catalogue of Microorganisms (GCM) 10K type strain sequencing project: providing services to taxonomists for standard genome sequencing and annotation.</title>
        <authorList>
            <consortium name="The Broad Institute Genomics Platform"/>
            <consortium name="The Broad Institute Genome Sequencing Center for Infectious Disease"/>
            <person name="Wu L."/>
            <person name="Ma J."/>
        </authorList>
    </citation>
    <scope>NUCLEOTIDE SEQUENCE [LARGE SCALE GENOMIC DNA]</scope>
    <source>
        <strain evidence="4">CGMCC 4.1469</strain>
    </source>
</reference>
<feature type="domain" description="Cytochrome C Planctomycete-type" evidence="2">
    <location>
        <begin position="38"/>
        <end position="91"/>
    </location>
</feature>
<dbReference type="InterPro" id="IPR036909">
    <property type="entry name" value="Cyt_c-like_dom_sf"/>
</dbReference>
<dbReference type="PANTHER" id="PTHR35889">
    <property type="entry name" value="CYCLOINULO-OLIGOSACCHARIDE FRUCTANOTRANSFERASE-RELATED"/>
    <property type="match status" value="1"/>
</dbReference>
<evidence type="ECO:0000313" key="3">
    <source>
        <dbReference type="EMBL" id="MFC5455507.1"/>
    </source>
</evidence>
<dbReference type="SUPFAM" id="SSF46626">
    <property type="entry name" value="Cytochrome c"/>
    <property type="match status" value="1"/>
</dbReference>
<dbReference type="EMBL" id="JBHSMQ010000004">
    <property type="protein sequence ID" value="MFC5455507.1"/>
    <property type="molecule type" value="Genomic_DNA"/>
</dbReference>
<gene>
    <name evidence="3" type="ORF">ACFQDI_11620</name>
</gene>
<keyword evidence="1" id="KW-0732">Signal</keyword>
<evidence type="ECO:0000313" key="4">
    <source>
        <dbReference type="Proteomes" id="UP001596052"/>
    </source>
</evidence>
<feature type="signal peptide" evidence="1">
    <location>
        <begin position="1"/>
        <end position="18"/>
    </location>
</feature>
<evidence type="ECO:0000256" key="1">
    <source>
        <dbReference type="SAM" id="SignalP"/>
    </source>
</evidence>
<proteinExistence type="predicted"/>
<accession>A0ABW0KS02</accession>
<dbReference type="InterPro" id="IPR011429">
    <property type="entry name" value="Cyt_c_Planctomycete-type"/>
</dbReference>
<keyword evidence="4" id="KW-1185">Reference proteome</keyword>
<protein>
    <submittedName>
        <fullName evidence="3">C-type cytochrome domain-containing protein</fullName>
    </submittedName>
</protein>
<comment type="caution">
    <text evidence="3">The sequence shown here is derived from an EMBL/GenBank/DDBJ whole genome shotgun (WGS) entry which is preliminary data.</text>
</comment>